<dbReference type="EMBL" id="JXIQ01000018">
    <property type="protein sequence ID" value="KIY23446.1"/>
    <property type="molecule type" value="Genomic_DNA"/>
</dbReference>
<evidence type="ECO:0000313" key="1">
    <source>
        <dbReference type="EMBL" id="KIY23446.1"/>
    </source>
</evidence>
<dbReference type="PATRIC" id="fig|285983.3.peg.2454"/>
<dbReference type="AlphaFoldDB" id="A0A0D6ZEF0"/>
<evidence type="ECO:0000313" key="2">
    <source>
        <dbReference type="Proteomes" id="UP000032512"/>
    </source>
</evidence>
<sequence>MKKILIVGISVLTLTFGGLFVAKNFNGSEPKVISDHAKVVSFETLSEMENESPIIVRGKKLGKLGQKKVKSKVNDNIISGWTEAEFLVKEVIKTDGNEKVKPNAKISVGELVYEHEGIIHTTNGYKEMKNGEDYLLFLIERDGVLSIRGVTFGKVPLNTDDVEMYADEDEPEEEVKAERANFAKLFNEAKEKYGK</sequence>
<reference evidence="1 2" key="1">
    <citation type="submission" date="2015-01" db="EMBL/GenBank/DDBJ databases">
        <title>Draft genome sequences of the supercritical CO2 tolerant bacteria Bacillus subterraneus MITOT1 and Bacillus cereus MIT0214.</title>
        <authorList>
            <person name="Peet K.C."/>
            <person name="Thompson J.R."/>
        </authorList>
    </citation>
    <scope>NUCLEOTIDE SEQUENCE [LARGE SCALE GENOMIC DNA]</scope>
    <source>
        <strain evidence="1 2">MITOT1</strain>
    </source>
</reference>
<dbReference type="RefSeq" id="WP_044391101.1">
    <property type="nucleotide sequence ID" value="NZ_JXIQ01000018.1"/>
</dbReference>
<comment type="caution">
    <text evidence="1">The sequence shown here is derived from an EMBL/GenBank/DDBJ whole genome shotgun (WGS) entry which is preliminary data.</text>
</comment>
<accession>A0A0D6ZEF0</accession>
<organism evidence="1 2">
    <name type="scientific">Mesobacillus subterraneus</name>
    <dbReference type="NCBI Taxonomy" id="285983"/>
    <lineage>
        <taxon>Bacteria</taxon>
        <taxon>Bacillati</taxon>
        <taxon>Bacillota</taxon>
        <taxon>Bacilli</taxon>
        <taxon>Bacillales</taxon>
        <taxon>Bacillaceae</taxon>
        <taxon>Mesobacillus</taxon>
    </lineage>
</organism>
<gene>
    <name evidence="1" type="ORF">UB32_03025</name>
</gene>
<name>A0A0D6ZEF0_9BACI</name>
<dbReference type="OrthoDB" id="2942884at2"/>
<proteinExistence type="predicted"/>
<protein>
    <submittedName>
        <fullName evidence="1">Uncharacterized protein</fullName>
    </submittedName>
</protein>
<keyword evidence="2" id="KW-1185">Reference proteome</keyword>
<dbReference type="Proteomes" id="UP000032512">
    <property type="component" value="Unassembled WGS sequence"/>
</dbReference>